<dbReference type="Proteomes" id="UP001140096">
    <property type="component" value="Unassembled WGS sequence"/>
</dbReference>
<evidence type="ECO:0000313" key="2">
    <source>
        <dbReference type="Proteomes" id="UP001140096"/>
    </source>
</evidence>
<gene>
    <name evidence="1" type="ORF">H4S07_007191</name>
</gene>
<protein>
    <submittedName>
        <fullName evidence="1">Uncharacterized protein</fullName>
    </submittedName>
</protein>
<sequence length="160" mass="17806">HEPQSDSDSDAMDTQLVEPSDSSNENALLPVTTPGSPPRRLLKMPSSAISSSPSRVHGKELRVGRSDWLDLSSDHAILVDKSLAIMRIMDNGADVMAAIAPRRSGKTTFLTMMAEFLSAHSTWSADDREKLFSEYNLYTQHPKFFKDHFAKYSVIHLDLS</sequence>
<accession>A0ACC1KPL0</accession>
<evidence type="ECO:0000313" key="1">
    <source>
        <dbReference type="EMBL" id="KAJ2792959.1"/>
    </source>
</evidence>
<feature type="non-terminal residue" evidence="1">
    <location>
        <position position="1"/>
    </location>
</feature>
<proteinExistence type="predicted"/>
<reference evidence="1" key="1">
    <citation type="submission" date="2022-07" db="EMBL/GenBank/DDBJ databases">
        <title>Phylogenomic reconstructions and comparative analyses of Kickxellomycotina fungi.</title>
        <authorList>
            <person name="Reynolds N.K."/>
            <person name="Stajich J.E."/>
            <person name="Barry K."/>
            <person name="Grigoriev I.V."/>
            <person name="Crous P."/>
            <person name="Smith M.E."/>
        </authorList>
    </citation>
    <scope>NUCLEOTIDE SEQUENCE</scope>
    <source>
        <strain evidence="1">CBS 102833</strain>
    </source>
</reference>
<name>A0ACC1KPL0_9FUNG</name>
<dbReference type="EMBL" id="JANBUP010004895">
    <property type="protein sequence ID" value="KAJ2792959.1"/>
    <property type="molecule type" value="Genomic_DNA"/>
</dbReference>
<feature type="non-terminal residue" evidence="1">
    <location>
        <position position="160"/>
    </location>
</feature>
<keyword evidence="2" id="KW-1185">Reference proteome</keyword>
<organism evidence="1 2">
    <name type="scientific">Coemansia furcata</name>
    <dbReference type="NCBI Taxonomy" id="417177"/>
    <lineage>
        <taxon>Eukaryota</taxon>
        <taxon>Fungi</taxon>
        <taxon>Fungi incertae sedis</taxon>
        <taxon>Zoopagomycota</taxon>
        <taxon>Kickxellomycotina</taxon>
        <taxon>Kickxellomycetes</taxon>
        <taxon>Kickxellales</taxon>
        <taxon>Kickxellaceae</taxon>
        <taxon>Coemansia</taxon>
    </lineage>
</organism>
<comment type="caution">
    <text evidence="1">The sequence shown here is derived from an EMBL/GenBank/DDBJ whole genome shotgun (WGS) entry which is preliminary data.</text>
</comment>